<evidence type="ECO:0000313" key="10">
    <source>
        <dbReference type="EMBL" id="KAE9544967.1"/>
    </source>
</evidence>
<comment type="caution">
    <text evidence="10">The sequence shown here is derived from an EMBL/GenBank/DDBJ whole genome shotgun (WGS) entry which is preliminary data.</text>
</comment>
<dbReference type="GO" id="GO:0008270">
    <property type="term" value="F:zinc ion binding"/>
    <property type="evidence" value="ECO:0007669"/>
    <property type="project" value="UniProtKB-UniRule"/>
</dbReference>
<accession>A0A6G0U7P1</accession>
<keyword evidence="6 8" id="KW-0456">Lyase</keyword>
<proteinExistence type="inferred from homology"/>
<dbReference type="GO" id="GO:0005737">
    <property type="term" value="C:cytoplasm"/>
    <property type="evidence" value="ECO:0007669"/>
    <property type="project" value="TreeGrafter"/>
</dbReference>
<dbReference type="PANTHER" id="PTHR18952:SF141">
    <property type="entry name" value="CARBONIC ANHYDRASE"/>
    <property type="match status" value="1"/>
</dbReference>
<name>A0A6G0U7P1_APHGL</name>
<feature type="domain" description="Alpha-carbonic anhydrase" evidence="9">
    <location>
        <begin position="93"/>
        <end position="282"/>
    </location>
</feature>
<comment type="similarity">
    <text evidence="2 8">Belongs to the alpha-carbonic anhydrase family.</text>
</comment>
<dbReference type="InterPro" id="IPR023561">
    <property type="entry name" value="Carbonic_anhydrase_a-class"/>
</dbReference>
<evidence type="ECO:0000256" key="6">
    <source>
        <dbReference type="ARBA" id="ARBA00023239"/>
    </source>
</evidence>
<reference evidence="10 11" key="1">
    <citation type="submission" date="2019-08" db="EMBL/GenBank/DDBJ databases">
        <title>The genome of the soybean aphid Biotype 1, its phylome, world population structure and adaptation to the North American continent.</title>
        <authorList>
            <person name="Giordano R."/>
            <person name="Donthu R.K."/>
            <person name="Hernandez A.G."/>
            <person name="Wright C.L."/>
            <person name="Zimin A.V."/>
        </authorList>
    </citation>
    <scope>NUCLEOTIDE SEQUENCE [LARGE SCALE GENOMIC DNA]</scope>
    <source>
        <tissue evidence="10">Whole aphids</tissue>
    </source>
</reference>
<dbReference type="Proteomes" id="UP000475862">
    <property type="component" value="Unassembled WGS sequence"/>
</dbReference>
<protein>
    <recommendedName>
        <fullName evidence="3 8">Carbonic anhydrase</fullName>
        <ecNumber evidence="3 8">4.2.1.1</ecNumber>
    </recommendedName>
</protein>
<evidence type="ECO:0000256" key="3">
    <source>
        <dbReference type="ARBA" id="ARBA00012925"/>
    </source>
</evidence>
<evidence type="ECO:0000256" key="2">
    <source>
        <dbReference type="ARBA" id="ARBA00010718"/>
    </source>
</evidence>
<keyword evidence="5 8" id="KW-0862">Zinc</keyword>
<dbReference type="GO" id="GO:0004089">
    <property type="term" value="F:carbonate dehydratase activity"/>
    <property type="evidence" value="ECO:0007669"/>
    <property type="project" value="UniProtKB-UniRule"/>
</dbReference>
<dbReference type="Pfam" id="PF00194">
    <property type="entry name" value="Carb_anhydrase"/>
    <property type="match status" value="1"/>
</dbReference>
<dbReference type="AlphaFoldDB" id="A0A6G0U7P1"/>
<dbReference type="PROSITE" id="PS51144">
    <property type="entry name" value="ALPHA_CA_2"/>
    <property type="match status" value="1"/>
</dbReference>
<dbReference type="InterPro" id="IPR018338">
    <property type="entry name" value="Carbonic_anhydrase_a-class_CS"/>
</dbReference>
<dbReference type="InterPro" id="IPR036398">
    <property type="entry name" value="CA_dom_sf"/>
</dbReference>
<keyword evidence="4 8" id="KW-0479">Metal-binding</keyword>
<dbReference type="PANTHER" id="PTHR18952">
    <property type="entry name" value="CARBONIC ANHYDRASE"/>
    <property type="match status" value="1"/>
</dbReference>
<comment type="catalytic activity">
    <reaction evidence="7 8">
        <text>hydrogencarbonate + H(+) = CO2 + H2O</text>
        <dbReference type="Rhea" id="RHEA:10748"/>
        <dbReference type="ChEBI" id="CHEBI:15377"/>
        <dbReference type="ChEBI" id="CHEBI:15378"/>
        <dbReference type="ChEBI" id="CHEBI:16526"/>
        <dbReference type="ChEBI" id="CHEBI:17544"/>
        <dbReference type="EC" id="4.2.1.1"/>
    </reaction>
</comment>
<dbReference type="PROSITE" id="PS00162">
    <property type="entry name" value="ALPHA_CA_1"/>
    <property type="match status" value="1"/>
</dbReference>
<evidence type="ECO:0000256" key="8">
    <source>
        <dbReference type="RuleBase" id="RU367011"/>
    </source>
</evidence>
<dbReference type="EMBL" id="VYZN01000001">
    <property type="protein sequence ID" value="KAE9544967.1"/>
    <property type="molecule type" value="Genomic_DNA"/>
</dbReference>
<evidence type="ECO:0000256" key="7">
    <source>
        <dbReference type="ARBA" id="ARBA00048348"/>
    </source>
</evidence>
<gene>
    <name evidence="10" type="ORF">AGLY_000510</name>
</gene>
<evidence type="ECO:0000313" key="11">
    <source>
        <dbReference type="Proteomes" id="UP000475862"/>
    </source>
</evidence>
<dbReference type="SMART" id="SM01057">
    <property type="entry name" value="Carb_anhydrase"/>
    <property type="match status" value="1"/>
</dbReference>
<evidence type="ECO:0000259" key="9">
    <source>
        <dbReference type="PROSITE" id="PS51144"/>
    </source>
</evidence>
<dbReference type="OrthoDB" id="429145at2759"/>
<evidence type="ECO:0000256" key="1">
    <source>
        <dbReference type="ARBA" id="ARBA00001947"/>
    </source>
</evidence>
<dbReference type="EC" id="4.2.1.1" evidence="3 8"/>
<evidence type="ECO:0000256" key="4">
    <source>
        <dbReference type="ARBA" id="ARBA00022723"/>
    </source>
</evidence>
<organism evidence="10 11">
    <name type="scientific">Aphis glycines</name>
    <name type="common">Soybean aphid</name>
    <dbReference type="NCBI Taxonomy" id="307491"/>
    <lineage>
        <taxon>Eukaryota</taxon>
        <taxon>Metazoa</taxon>
        <taxon>Ecdysozoa</taxon>
        <taxon>Arthropoda</taxon>
        <taxon>Hexapoda</taxon>
        <taxon>Insecta</taxon>
        <taxon>Pterygota</taxon>
        <taxon>Neoptera</taxon>
        <taxon>Paraneoptera</taxon>
        <taxon>Hemiptera</taxon>
        <taxon>Sternorrhyncha</taxon>
        <taxon>Aphidomorpha</taxon>
        <taxon>Aphidoidea</taxon>
        <taxon>Aphididae</taxon>
        <taxon>Aphidini</taxon>
        <taxon>Aphis</taxon>
        <taxon>Aphis</taxon>
    </lineage>
</organism>
<evidence type="ECO:0000256" key="5">
    <source>
        <dbReference type="ARBA" id="ARBA00022833"/>
    </source>
</evidence>
<dbReference type="SUPFAM" id="SSF51069">
    <property type="entry name" value="Carbonic anhydrase"/>
    <property type="match status" value="1"/>
</dbReference>
<sequence>MIFRFAVRTAPPVVGNRYLSVKQFNIHRKTDKMIKISEKLITKLLIQLCRDRLRCFRYVCVLLGTDSLFQMDFLNVQLGKIFDVDITKDLNGKQYNFVKIRPMVWPKLFPQAGGLLQSPVNIETSKSTNDMTLKSKPLYWNYCPEMCTKIINTGYGWKVDATGGEGSELSGGPLGHKYKLEQFHCHWGCTSTKGSEHTVDGMPYAGELHLVHWNCDKYNSFSEAIAHPDGLAVLGVFLQVFKIIHTMCGKWVIENFLKSYAWFTGATALIKYIETDQLQPPL</sequence>
<dbReference type="Gene3D" id="3.10.200.10">
    <property type="entry name" value="Alpha carbonic anhydrase"/>
    <property type="match status" value="1"/>
</dbReference>
<dbReference type="InterPro" id="IPR001148">
    <property type="entry name" value="CA_dom"/>
</dbReference>
<comment type="function">
    <text evidence="8">Reversible hydration of carbon dioxide.</text>
</comment>
<keyword evidence="11" id="KW-1185">Reference proteome</keyword>
<comment type="cofactor">
    <cofactor evidence="1 8">
        <name>Zn(2+)</name>
        <dbReference type="ChEBI" id="CHEBI:29105"/>
    </cofactor>
</comment>